<dbReference type="GO" id="GO:0003677">
    <property type="term" value="F:DNA binding"/>
    <property type="evidence" value="ECO:0007669"/>
    <property type="project" value="UniProtKB-KW"/>
</dbReference>
<dbReference type="InterPro" id="IPR036388">
    <property type="entry name" value="WH-like_DNA-bd_sf"/>
</dbReference>
<dbReference type="PANTHER" id="PTHR43132:SF6">
    <property type="entry name" value="HTH-TYPE TRANSCRIPTIONAL REPRESSOR CZRA"/>
    <property type="match status" value="1"/>
</dbReference>
<dbReference type="GO" id="GO:0046686">
    <property type="term" value="P:response to cadmium ion"/>
    <property type="evidence" value="ECO:0007669"/>
    <property type="project" value="UniProtKB-KW"/>
</dbReference>
<reference evidence="6 7" key="1">
    <citation type="submission" date="2019-04" db="EMBL/GenBank/DDBJ databases">
        <title>Step-wise assembly of the neonatal virome modulated by breast feeding.</title>
        <authorList>
            <person name="Liang G."/>
            <person name="Bushman F."/>
        </authorList>
    </citation>
    <scope>NUCLEOTIDE SEQUENCE [LARGE SCALE GENOMIC DNA]</scope>
    <source>
        <strain evidence="6 7">E3404</strain>
    </source>
</reference>
<dbReference type="InterPro" id="IPR036390">
    <property type="entry name" value="WH_DNA-bd_sf"/>
</dbReference>
<dbReference type="SMART" id="SM00418">
    <property type="entry name" value="HTH_ARSR"/>
    <property type="match status" value="1"/>
</dbReference>
<evidence type="ECO:0000256" key="4">
    <source>
        <dbReference type="ARBA" id="ARBA00043263"/>
    </source>
</evidence>
<sequence>MTNEICEINCIHEDRVNRAKAKLTDFDTRSVTGFFKILSDENRLKIVHALVHEDELCVCDIANIIDASVATTSHHLNSLKKLGVVDSHKDGKLVYYFIKNIKILNLMELGVNFKEEVLA</sequence>
<evidence type="ECO:0000256" key="2">
    <source>
        <dbReference type="ARBA" id="ARBA00023125"/>
    </source>
</evidence>
<dbReference type="InterPro" id="IPR001845">
    <property type="entry name" value="HTH_ArsR_DNA-bd_dom"/>
</dbReference>
<feature type="domain" description="HTH arsR-type" evidence="5">
    <location>
        <begin position="23"/>
        <end position="118"/>
    </location>
</feature>
<dbReference type="PANTHER" id="PTHR43132">
    <property type="entry name" value="ARSENICAL RESISTANCE OPERON REPRESSOR ARSR-RELATED"/>
    <property type="match status" value="1"/>
</dbReference>
<dbReference type="CDD" id="cd00090">
    <property type="entry name" value="HTH_ARSR"/>
    <property type="match status" value="1"/>
</dbReference>
<dbReference type="Proteomes" id="UP000439965">
    <property type="component" value="Unassembled WGS sequence"/>
</dbReference>
<evidence type="ECO:0000256" key="1">
    <source>
        <dbReference type="ARBA" id="ARBA00023015"/>
    </source>
</evidence>
<gene>
    <name evidence="6" type="ORF">GTI89_14295</name>
</gene>
<dbReference type="RefSeq" id="WP_029486036.1">
    <property type="nucleotide sequence ID" value="NZ_CAJSYR010000011.1"/>
</dbReference>
<evidence type="ECO:0000313" key="6">
    <source>
        <dbReference type="EMBL" id="MXS27228.1"/>
    </source>
</evidence>
<keyword evidence="2" id="KW-0238">DNA-binding</keyword>
<evidence type="ECO:0000313" key="7">
    <source>
        <dbReference type="Proteomes" id="UP000439965"/>
    </source>
</evidence>
<dbReference type="Pfam" id="PF01022">
    <property type="entry name" value="HTH_5"/>
    <property type="match status" value="1"/>
</dbReference>
<keyword evidence="3" id="KW-0804">Transcription</keyword>
<evidence type="ECO:0000259" key="5">
    <source>
        <dbReference type="PROSITE" id="PS50987"/>
    </source>
</evidence>
<dbReference type="GO" id="GO:0003700">
    <property type="term" value="F:DNA-binding transcription factor activity"/>
    <property type="evidence" value="ECO:0007669"/>
    <property type="project" value="InterPro"/>
</dbReference>
<keyword evidence="1" id="KW-0805">Transcription regulation</keyword>
<dbReference type="NCBIfam" id="NF033788">
    <property type="entry name" value="HTH_metalloreg"/>
    <property type="match status" value="1"/>
</dbReference>
<comment type="caution">
    <text evidence="6">The sequence shown here is derived from an EMBL/GenBank/DDBJ whole genome shotgun (WGS) entry which is preliminary data.</text>
</comment>
<dbReference type="EMBL" id="WVTI01000017">
    <property type="protein sequence ID" value="MXS27228.1"/>
    <property type="molecule type" value="Genomic_DNA"/>
</dbReference>
<name>A0A6I4XUJ5_ENTGA</name>
<dbReference type="PROSITE" id="PS00846">
    <property type="entry name" value="HTH_ARSR_1"/>
    <property type="match status" value="1"/>
</dbReference>
<dbReference type="InterPro" id="IPR051011">
    <property type="entry name" value="Metal_resp_trans_reg"/>
</dbReference>
<evidence type="ECO:0000256" key="3">
    <source>
        <dbReference type="ARBA" id="ARBA00023163"/>
    </source>
</evidence>
<dbReference type="Gene3D" id="1.10.10.10">
    <property type="entry name" value="Winged helix-like DNA-binding domain superfamily/Winged helix DNA-binding domain"/>
    <property type="match status" value="1"/>
</dbReference>
<keyword evidence="4" id="KW-0105">Cadmium resistance</keyword>
<dbReference type="InterPro" id="IPR018334">
    <property type="entry name" value="ArsR_HTH"/>
</dbReference>
<dbReference type="PROSITE" id="PS50987">
    <property type="entry name" value="HTH_ARSR_2"/>
    <property type="match status" value="1"/>
</dbReference>
<organism evidence="6 7">
    <name type="scientific">Enterococcus gallinarum</name>
    <dbReference type="NCBI Taxonomy" id="1353"/>
    <lineage>
        <taxon>Bacteria</taxon>
        <taxon>Bacillati</taxon>
        <taxon>Bacillota</taxon>
        <taxon>Bacilli</taxon>
        <taxon>Lactobacillales</taxon>
        <taxon>Enterococcaceae</taxon>
        <taxon>Enterococcus</taxon>
    </lineage>
</organism>
<protein>
    <submittedName>
        <fullName evidence="6">Metalloregulator ArsR/SmtB family transcription factor</fullName>
    </submittedName>
</protein>
<dbReference type="InterPro" id="IPR011991">
    <property type="entry name" value="ArsR-like_HTH"/>
</dbReference>
<dbReference type="PRINTS" id="PR00778">
    <property type="entry name" value="HTHARSR"/>
</dbReference>
<accession>A0A6I4XUJ5</accession>
<dbReference type="SUPFAM" id="SSF46785">
    <property type="entry name" value="Winged helix' DNA-binding domain"/>
    <property type="match status" value="1"/>
</dbReference>
<proteinExistence type="predicted"/>
<dbReference type="AlphaFoldDB" id="A0A6I4XUJ5"/>